<dbReference type="OrthoDB" id="9816242at2"/>
<dbReference type="Pfam" id="PF04335">
    <property type="entry name" value="VirB8"/>
    <property type="match status" value="1"/>
</dbReference>
<protein>
    <recommendedName>
        <fullName evidence="7">Bacterial virulence protein VirB8 domain-containing protein</fullName>
    </recommendedName>
</protein>
<reference evidence="9" key="1">
    <citation type="submission" date="2020-01" db="EMBL/GenBank/DDBJ databases">
        <title>Phosphoaccumulans saitamaens gen. nov., sp. nov., a polyphosphate accumulating bacterium isolated from surface river water.</title>
        <authorList>
            <person name="Watanabe K."/>
            <person name="Suda W."/>
        </authorList>
    </citation>
    <scope>NUCLEOTIDE SEQUENCE [LARGE SCALE GENOMIC DNA]</scope>
    <source>
        <strain evidence="9">ICHIAU1</strain>
    </source>
</reference>
<evidence type="ECO:0000256" key="2">
    <source>
        <dbReference type="ARBA" id="ARBA00022692"/>
    </source>
</evidence>
<dbReference type="EMBL" id="AP022345">
    <property type="protein sequence ID" value="BBU68734.1"/>
    <property type="molecule type" value="Genomic_DNA"/>
</dbReference>
<dbReference type="InterPro" id="IPR032710">
    <property type="entry name" value="NTF2-like_dom_sf"/>
</dbReference>
<proteinExistence type="predicted"/>
<gene>
    <name evidence="8" type="ORF">ICHIAU1_10170</name>
</gene>
<evidence type="ECO:0000256" key="1">
    <source>
        <dbReference type="ARBA" id="ARBA00004167"/>
    </source>
</evidence>
<dbReference type="Proteomes" id="UP000463961">
    <property type="component" value="Chromosome"/>
</dbReference>
<evidence type="ECO:0000256" key="5">
    <source>
        <dbReference type="SAM" id="MobiDB-lite"/>
    </source>
</evidence>
<feature type="region of interest" description="Disordered" evidence="5">
    <location>
        <begin position="1"/>
        <end position="34"/>
    </location>
</feature>
<feature type="region of interest" description="Disordered" evidence="5">
    <location>
        <begin position="256"/>
        <end position="280"/>
    </location>
</feature>
<dbReference type="SUPFAM" id="SSF54427">
    <property type="entry name" value="NTF2-like"/>
    <property type="match status" value="1"/>
</dbReference>
<dbReference type="InterPro" id="IPR007430">
    <property type="entry name" value="VirB8"/>
</dbReference>
<dbReference type="AlphaFoldDB" id="A0A7R6R6A5"/>
<evidence type="ECO:0000256" key="3">
    <source>
        <dbReference type="ARBA" id="ARBA00022989"/>
    </source>
</evidence>
<feature type="domain" description="Bacterial virulence protein VirB8" evidence="7">
    <location>
        <begin position="42"/>
        <end position="251"/>
    </location>
</feature>
<organism evidence="8 9">
    <name type="scientific">Fluviibacter phosphoraccumulans</name>
    <dbReference type="NCBI Taxonomy" id="1751046"/>
    <lineage>
        <taxon>Bacteria</taxon>
        <taxon>Pseudomonadati</taxon>
        <taxon>Pseudomonadota</taxon>
        <taxon>Betaproteobacteria</taxon>
        <taxon>Rhodocyclales</taxon>
        <taxon>Fluviibacteraceae</taxon>
        <taxon>Fluviibacter</taxon>
    </lineage>
</organism>
<dbReference type="Gene3D" id="3.10.450.230">
    <property type="entry name" value="VirB8 protein"/>
    <property type="match status" value="1"/>
</dbReference>
<dbReference type="GO" id="GO:0016020">
    <property type="term" value="C:membrane"/>
    <property type="evidence" value="ECO:0007669"/>
    <property type="project" value="UniProtKB-SubCell"/>
</dbReference>
<keyword evidence="3 6" id="KW-1133">Transmembrane helix</keyword>
<keyword evidence="4 6" id="KW-0472">Membrane</keyword>
<evidence type="ECO:0000313" key="9">
    <source>
        <dbReference type="Proteomes" id="UP000463961"/>
    </source>
</evidence>
<comment type="subcellular location">
    <subcellularLocation>
        <location evidence="1">Membrane</location>
        <topology evidence="1">Single-pass membrane protein</topology>
    </subcellularLocation>
</comment>
<keyword evidence="9" id="KW-1185">Reference proteome</keyword>
<evidence type="ECO:0000259" key="7">
    <source>
        <dbReference type="Pfam" id="PF04335"/>
    </source>
</evidence>
<evidence type="ECO:0000256" key="6">
    <source>
        <dbReference type="SAM" id="Phobius"/>
    </source>
</evidence>
<dbReference type="RefSeq" id="WP_162050505.1">
    <property type="nucleotide sequence ID" value="NZ_AP022345.1"/>
</dbReference>
<keyword evidence="2 6" id="KW-0812">Transmembrane</keyword>
<evidence type="ECO:0000256" key="4">
    <source>
        <dbReference type="ARBA" id="ARBA00023136"/>
    </source>
</evidence>
<evidence type="ECO:0000313" key="8">
    <source>
        <dbReference type="EMBL" id="BBU68734.1"/>
    </source>
</evidence>
<dbReference type="CDD" id="cd16424">
    <property type="entry name" value="VirB8"/>
    <property type="match status" value="1"/>
</dbReference>
<sequence length="280" mass="31348">MLQLPQLPRGWFKRQSSSGKVPESNAETERSSGQKPAIYEEAVSWENSRHEALEKSEARAWSMVRWTSVLALLAMGALVILAPFYKIVPLTFEVDKLTGQAQLVDLTGPMPMTSTEAMDKHWVADYVRTRERFAWTLLQLDYDHTMNLSDEKVAREYRSEYEGPNARDKRLGPGTDERVRILGVTLPPNEPGKAVVRFERITRRDGTDVDVGVYVATLSYIYQPPSLFSKERNVVDNPLGFKVTGFVVDQELKTRAPLSKESSGDAPAPTLPVLPAQPGA</sequence>
<accession>A0A7R6R6A5</accession>
<feature type="transmembrane region" description="Helical" evidence="6">
    <location>
        <begin position="63"/>
        <end position="85"/>
    </location>
</feature>
<name>A0A7R6R6A5_9RHOO</name>